<dbReference type="EMBL" id="JX684080">
    <property type="protein sequence ID" value="AGF93052.1"/>
    <property type="molecule type" value="Genomic_DNA"/>
</dbReference>
<protein>
    <submittedName>
        <fullName evidence="2">Dinitrogenase iron-molybdenum cofactor biosynthesis protein</fullName>
    </submittedName>
</protein>
<dbReference type="SUPFAM" id="SSF53146">
    <property type="entry name" value="Nitrogenase accessory factor-like"/>
    <property type="match status" value="1"/>
</dbReference>
<proteinExistence type="predicted"/>
<evidence type="ECO:0000313" key="2">
    <source>
        <dbReference type="EMBL" id="AGF93052.1"/>
    </source>
</evidence>
<reference evidence="2" key="1">
    <citation type="journal article" date="2013" name="Syst. Appl. Microbiol.">
        <title>New insights into the archaeal diversity of a hypersaline microbial mat obtained by a metagenomic approach.</title>
        <authorList>
            <person name="Lopez-Lopez A."/>
            <person name="Richter M."/>
            <person name="Pena A."/>
            <person name="Tamames J."/>
            <person name="Rossello-Mora R."/>
        </authorList>
    </citation>
    <scope>NUCLEOTIDE SEQUENCE</scope>
</reference>
<accession>M1Q1E0</accession>
<dbReference type="Pfam" id="PF02579">
    <property type="entry name" value="Nitro_FeMo-Co"/>
    <property type="match status" value="1"/>
</dbReference>
<dbReference type="PANTHER" id="PTHR42983">
    <property type="entry name" value="DINITROGENASE IRON-MOLYBDENUM COFACTOR PROTEIN-RELATED"/>
    <property type="match status" value="1"/>
</dbReference>
<dbReference type="InterPro" id="IPR033913">
    <property type="entry name" value="MTH1175_dom"/>
</dbReference>
<dbReference type="InterPro" id="IPR003731">
    <property type="entry name" value="Di-Nase_FeMo-co_biosynth"/>
</dbReference>
<gene>
    <name evidence="2" type="ORF">FLSS-8_0022</name>
</gene>
<sequence>MKVAISASGPDKESNVDQRFGRCQYFMIVDTDKMEFESMKNEHTNMSHGVGPQVVQMLSDMDVDAVITGNVGPNANRTLNSADIEVYKASGKISDAVESFKKGKLDKIEGKTVQGHFGKGGRR</sequence>
<organism evidence="2">
    <name type="scientific">uncultured organism</name>
    <dbReference type="NCBI Taxonomy" id="155900"/>
    <lineage>
        <taxon>unclassified sequences</taxon>
        <taxon>environmental samples</taxon>
    </lineage>
</organism>
<dbReference type="PANTHER" id="PTHR42983:SF1">
    <property type="entry name" value="IRON-MOLYBDENUM PROTEIN"/>
    <property type="match status" value="1"/>
</dbReference>
<dbReference type="CDD" id="cd00851">
    <property type="entry name" value="MTH1175"/>
    <property type="match status" value="1"/>
</dbReference>
<dbReference type="Gene3D" id="3.30.420.130">
    <property type="entry name" value="Dinitrogenase iron-molybdenum cofactor biosynthesis domain"/>
    <property type="match status" value="1"/>
</dbReference>
<name>M1Q1E0_9ZZZZ</name>
<evidence type="ECO:0000259" key="1">
    <source>
        <dbReference type="Pfam" id="PF02579"/>
    </source>
</evidence>
<dbReference type="InterPro" id="IPR036105">
    <property type="entry name" value="DiNase_FeMo-co_biosyn_sf"/>
</dbReference>
<feature type="domain" description="Dinitrogenase iron-molybdenum cofactor biosynthesis" evidence="1">
    <location>
        <begin position="13"/>
        <end position="102"/>
    </location>
</feature>
<dbReference type="AlphaFoldDB" id="M1Q1E0"/>